<evidence type="ECO:0000259" key="1">
    <source>
        <dbReference type="Pfam" id="PF00534"/>
    </source>
</evidence>
<evidence type="ECO:0000313" key="2">
    <source>
        <dbReference type="EMBL" id="MDZ4909719.1"/>
    </source>
</evidence>
<comment type="caution">
    <text evidence="2">The sequence shown here is derived from an EMBL/GenBank/DDBJ whole genome shotgun (WGS) entry which is preliminary data.</text>
</comment>
<dbReference type="PANTHER" id="PTHR12526:SF630">
    <property type="entry name" value="GLYCOSYLTRANSFERASE"/>
    <property type="match status" value="1"/>
</dbReference>
<dbReference type="SUPFAM" id="SSF53756">
    <property type="entry name" value="UDP-Glycosyltransferase/glycogen phosphorylase"/>
    <property type="match status" value="1"/>
</dbReference>
<dbReference type="Pfam" id="PF00534">
    <property type="entry name" value="Glycos_transf_1"/>
    <property type="match status" value="1"/>
</dbReference>
<reference evidence="2" key="1">
    <citation type="submission" date="2019-11" db="EMBL/GenBank/DDBJ databases">
        <title>Characterization of Clostridium perfringens isolates from swine manure treated agricultural soils.</title>
        <authorList>
            <person name="Wushke S.T."/>
        </authorList>
    </citation>
    <scope>NUCLEOTIDE SEQUENCE</scope>
    <source>
        <strain evidence="2">X94</strain>
    </source>
</reference>
<organism evidence="2 3">
    <name type="scientific">Clostridium perfringens</name>
    <dbReference type="NCBI Taxonomy" id="1502"/>
    <lineage>
        <taxon>Bacteria</taxon>
        <taxon>Bacillati</taxon>
        <taxon>Bacillota</taxon>
        <taxon>Clostridia</taxon>
        <taxon>Eubacteriales</taxon>
        <taxon>Clostridiaceae</taxon>
        <taxon>Clostridium</taxon>
    </lineage>
</organism>
<dbReference type="PANTHER" id="PTHR12526">
    <property type="entry name" value="GLYCOSYLTRANSFERASE"/>
    <property type="match status" value="1"/>
</dbReference>
<dbReference type="CDD" id="cd03811">
    <property type="entry name" value="GT4_GT28_WabH-like"/>
    <property type="match status" value="1"/>
</dbReference>
<proteinExistence type="predicted"/>
<gene>
    <name evidence="2" type="ORF">GNF68_11670</name>
</gene>
<dbReference type="InterPro" id="IPR001296">
    <property type="entry name" value="Glyco_trans_1"/>
</dbReference>
<dbReference type="EMBL" id="WNUI01000035">
    <property type="protein sequence ID" value="MDZ4909719.1"/>
    <property type="molecule type" value="Genomic_DNA"/>
</dbReference>
<dbReference type="AlphaFoldDB" id="A0AAW9I1H3"/>
<protein>
    <submittedName>
        <fullName evidence="2">Glycosyltransferase</fullName>
    </submittedName>
</protein>
<dbReference type="RefSeq" id="WP_322395450.1">
    <property type="nucleotide sequence ID" value="NZ_WNUI01000035.1"/>
</dbReference>
<feature type="domain" description="Glycosyl transferase family 1" evidence="1">
    <location>
        <begin position="207"/>
        <end position="364"/>
    </location>
</feature>
<evidence type="ECO:0000313" key="3">
    <source>
        <dbReference type="Proteomes" id="UP001288778"/>
    </source>
</evidence>
<dbReference type="Gene3D" id="3.40.50.2000">
    <property type="entry name" value="Glycogen Phosphorylase B"/>
    <property type="match status" value="2"/>
</dbReference>
<dbReference type="GO" id="GO:0016757">
    <property type="term" value="F:glycosyltransferase activity"/>
    <property type="evidence" value="ECO:0007669"/>
    <property type="project" value="InterPro"/>
</dbReference>
<dbReference type="Proteomes" id="UP001288778">
    <property type="component" value="Unassembled WGS sequence"/>
</dbReference>
<name>A0AAW9I1H3_CLOPF</name>
<sequence length="388" mass="45770">MKFLIHIPQLIYGGAEKVLVDFANYLVQKGHNVEILETYEKGLLKEEFDSRIIFNSICSKAFTEKYYVSLNDLLSEKNIIKKIKKFIKKIFITVIGYERLAKIFANKRYKNKDYDVAINYLEIESPKFIIKSIKSKKYLQWIHIDISKVSNIDFIDKQVKWYKKLDNIICVSKVSKESFDKRYSELKNKTYVIYNFYNENKIKEMSKSNNVFNRNNFNILSVGRLVEQKGYERAINIFYRLKEEGYNFNWSIIGEGILREKLEKQIELLGLEKNIKLLGIKENPYPYIKQCDLFFLPSLYEGFPTVTIEAKILEKPVLATEVSGIKEQIIHKETGLIVDNNEESIYFELKNILQNIESIKNLSSNYGIKNVIDNYKKYEQIITMLNKN</sequence>
<accession>A0AAW9I1H3</accession>